<name>A0A1F5JC17_9BACT</name>
<dbReference type="InterPro" id="IPR038573">
    <property type="entry name" value="BrnT_sf"/>
</dbReference>
<dbReference type="InterPro" id="IPR007460">
    <property type="entry name" value="BrnT_toxin"/>
</dbReference>
<evidence type="ECO:0000313" key="1">
    <source>
        <dbReference type="EMBL" id="OGE26112.1"/>
    </source>
</evidence>
<dbReference type="AlphaFoldDB" id="A0A1F5JC17"/>
<proteinExistence type="predicted"/>
<evidence type="ECO:0000313" key="2">
    <source>
        <dbReference type="Proteomes" id="UP000177042"/>
    </source>
</evidence>
<sequence length="97" mass="11391">MKTVKLVFAFAWDKGNREKPKQHGLTLEETEEAFFDENKIIFADWKHSVTEQRVTLFGKTKQGKLLNITYINRGSKIRIITARPINKREVHLYEKAT</sequence>
<accession>A0A1F5JC17</accession>
<reference evidence="1 2" key="1">
    <citation type="journal article" date="2016" name="Nat. Commun.">
        <title>Thousands of microbial genomes shed light on interconnected biogeochemical processes in an aquifer system.</title>
        <authorList>
            <person name="Anantharaman K."/>
            <person name="Brown C.T."/>
            <person name="Hug L.A."/>
            <person name="Sharon I."/>
            <person name="Castelle C.J."/>
            <person name="Probst A.J."/>
            <person name="Thomas B.C."/>
            <person name="Singh A."/>
            <person name="Wilkins M.J."/>
            <person name="Karaoz U."/>
            <person name="Brodie E.L."/>
            <person name="Williams K.H."/>
            <person name="Hubbard S.S."/>
            <person name="Banfield J.F."/>
        </authorList>
    </citation>
    <scope>NUCLEOTIDE SEQUENCE [LARGE SCALE GENOMIC DNA]</scope>
</reference>
<comment type="caution">
    <text evidence="1">The sequence shown here is derived from an EMBL/GenBank/DDBJ whole genome shotgun (WGS) entry which is preliminary data.</text>
</comment>
<dbReference type="Proteomes" id="UP000177042">
    <property type="component" value="Unassembled WGS sequence"/>
</dbReference>
<organism evidence="1 2">
    <name type="scientific">Candidatus Daviesbacteria bacterium RIFCSPHIGHO2_02_FULL_39_12</name>
    <dbReference type="NCBI Taxonomy" id="1797770"/>
    <lineage>
        <taxon>Bacteria</taxon>
        <taxon>Candidatus Daviesiibacteriota</taxon>
    </lineage>
</organism>
<dbReference type="Gene3D" id="3.10.450.530">
    <property type="entry name" value="Ribonuclease toxin, BrnT, of type II toxin-antitoxin system"/>
    <property type="match status" value="1"/>
</dbReference>
<protein>
    <recommendedName>
        <fullName evidence="3">Toxin</fullName>
    </recommendedName>
</protein>
<dbReference type="Pfam" id="PF04365">
    <property type="entry name" value="BrnT_toxin"/>
    <property type="match status" value="1"/>
</dbReference>
<evidence type="ECO:0008006" key="3">
    <source>
        <dbReference type="Google" id="ProtNLM"/>
    </source>
</evidence>
<gene>
    <name evidence="1" type="ORF">A3C26_00140</name>
</gene>
<dbReference type="EMBL" id="MFCX01000016">
    <property type="protein sequence ID" value="OGE26112.1"/>
    <property type="molecule type" value="Genomic_DNA"/>
</dbReference>